<dbReference type="AlphaFoldDB" id="A0A286H7H9"/>
<name>A0A286H7H9_9ACTN</name>
<sequence>MAVAFCPAPPLLLPAVEVRAAADTRALRAACAAAVTDLLAVRPEVVVVVGTGAAPGERFGTGDVGCLHGFGIAVELPFDGRVRPGGKHVPVPHALGASLLDQAGFAGVRVGVGPDDLAQLVRDLPAPVGVLAMGDGSARRTMKAPGYLDEAAAPFDAAVADALSSGDANALAGLDVDEGERLLADGVPVWRAVGAALSGGRITARLHHDAAPFGVGYLAASWVAA</sequence>
<proteinExistence type="predicted"/>
<reference evidence="2" key="1">
    <citation type="submission" date="2017-09" db="EMBL/GenBank/DDBJ databases">
        <authorList>
            <person name="Varghese N."/>
            <person name="Submissions S."/>
        </authorList>
    </citation>
    <scope>NUCLEOTIDE SEQUENCE [LARGE SCALE GENOMIC DNA]</scope>
    <source>
        <strain evidence="2">DSM 44270</strain>
    </source>
</reference>
<gene>
    <name evidence="1" type="ORF">SAMN06272739_4326</name>
</gene>
<dbReference type="Proteomes" id="UP000219482">
    <property type="component" value="Unassembled WGS sequence"/>
</dbReference>
<evidence type="ECO:0000313" key="1">
    <source>
        <dbReference type="EMBL" id="SOE03750.1"/>
    </source>
</evidence>
<dbReference type="Gene3D" id="3.40.830.10">
    <property type="entry name" value="LigB-like"/>
    <property type="match status" value="1"/>
</dbReference>
<dbReference type="EMBL" id="OCNK01000007">
    <property type="protein sequence ID" value="SOE03750.1"/>
    <property type="molecule type" value="Genomic_DNA"/>
</dbReference>
<keyword evidence="2" id="KW-1185">Reference proteome</keyword>
<evidence type="ECO:0000313" key="2">
    <source>
        <dbReference type="Proteomes" id="UP000219482"/>
    </source>
</evidence>
<accession>A0A286H7H9</accession>
<evidence type="ECO:0008006" key="3">
    <source>
        <dbReference type="Google" id="ProtNLM"/>
    </source>
</evidence>
<dbReference type="SUPFAM" id="SSF53213">
    <property type="entry name" value="LigB-like"/>
    <property type="match status" value="1"/>
</dbReference>
<organism evidence="1 2">
    <name type="scientific">Blastococcus haudaquaticus</name>
    <dbReference type="NCBI Taxonomy" id="1938745"/>
    <lineage>
        <taxon>Bacteria</taxon>
        <taxon>Bacillati</taxon>
        <taxon>Actinomycetota</taxon>
        <taxon>Actinomycetes</taxon>
        <taxon>Geodermatophilales</taxon>
        <taxon>Geodermatophilaceae</taxon>
        <taxon>Blastococcus</taxon>
    </lineage>
</organism>
<protein>
    <recommendedName>
        <fullName evidence="3">Catalytic LigB subunit of aromatic ring-opening dioxygenase</fullName>
    </recommendedName>
</protein>